<dbReference type="HOGENOM" id="CLU_2193701_0_0_9"/>
<dbReference type="RefSeq" id="WP_004904040.1">
    <property type="nucleotide sequence ID" value="NC_010471.1"/>
</dbReference>
<accession>B1MYE8</accession>
<protein>
    <submittedName>
        <fullName evidence="1">Uncharacterized protein</fullName>
    </submittedName>
</protein>
<dbReference type="Proteomes" id="UP000002166">
    <property type="component" value="Chromosome"/>
</dbReference>
<dbReference type="EMBL" id="DQ489736">
    <property type="protein sequence ID" value="ACA82550.1"/>
    <property type="molecule type" value="Genomic_DNA"/>
</dbReference>
<dbReference type="STRING" id="349519.LCK_00718"/>
<dbReference type="OrthoDB" id="9919582at2"/>
<gene>
    <name evidence="1" type="ordered locus">LCK_00718</name>
</gene>
<proteinExistence type="predicted"/>
<dbReference type="AlphaFoldDB" id="B1MYE8"/>
<name>B1MYE8_LEUCK</name>
<keyword evidence="2" id="KW-1185">Reference proteome</keyword>
<dbReference type="KEGG" id="lci:LCK_00718"/>
<evidence type="ECO:0000313" key="1">
    <source>
        <dbReference type="EMBL" id="ACA82550.1"/>
    </source>
</evidence>
<evidence type="ECO:0000313" key="2">
    <source>
        <dbReference type="Proteomes" id="UP000002166"/>
    </source>
</evidence>
<sequence>MNVIFKVNDKPILVIETINNSITKVDIISESLTQAAFPAALEHPNIANLNNLLRIYTNTVIEMSLEDIAEKYDGEISFIEFKPNLTIHFIKGKNDIRKDNDFKITEQM</sequence>
<organism evidence="1 2">
    <name type="scientific">Leuconostoc citreum (strain KM20)</name>
    <dbReference type="NCBI Taxonomy" id="349519"/>
    <lineage>
        <taxon>Bacteria</taxon>
        <taxon>Bacillati</taxon>
        <taxon>Bacillota</taxon>
        <taxon>Bacilli</taxon>
        <taxon>Lactobacillales</taxon>
        <taxon>Lactobacillaceae</taxon>
        <taxon>Leuconostoc</taxon>
    </lineage>
</organism>
<reference evidence="1 2" key="1">
    <citation type="journal article" date="2008" name="J. Bacteriol.">
        <title>Complete genome sequence of Leuconostoc citreum KM20.</title>
        <authorList>
            <person name="Kim J.F."/>
            <person name="Jeong H."/>
            <person name="Lee J.-S."/>
            <person name="Choi S.-H."/>
            <person name="Ha M."/>
            <person name="Hur C.-G."/>
            <person name="Kim J.-S."/>
            <person name="Lee S."/>
            <person name="Park H.-S."/>
            <person name="Park Y.-H."/>
            <person name="Oh T.K."/>
        </authorList>
    </citation>
    <scope>NUCLEOTIDE SEQUENCE [LARGE SCALE GENOMIC DNA]</scope>
    <source>
        <strain evidence="1 2">KM20</strain>
    </source>
</reference>